<keyword evidence="3" id="KW-1133">Transmembrane helix</keyword>
<proteinExistence type="inferred from homology"/>
<evidence type="ECO:0000313" key="5">
    <source>
        <dbReference type="Proteomes" id="UP000092177"/>
    </source>
</evidence>
<dbReference type="VEuPathDB" id="FungiDB:CH63R_12178"/>
<evidence type="ECO:0000256" key="2">
    <source>
        <dbReference type="ARBA" id="ARBA00035112"/>
    </source>
</evidence>
<dbReference type="AlphaFoldDB" id="A0A1B7Y0G6"/>
<name>A0A1B7Y0G6_COLHI</name>
<dbReference type="EMBL" id="LTAN01000008">
    <property type="protein sequence ID" value="OBR05475.1"/>
    <property type="molecule type" value="Genomic_DNA"/>
</dbReference>
<gene>
    <name evidence="4" type="ORF">CH63R_12178</name>
</gene>
<keyword evidence="5" id="KW-1185">Reference proteome</keyword>
<dbReference type="RefSeq" id="XP_018153993.1">
    <property type="nucleotide sequence ID" value="XM_018307152.1"/>
</dbReference>
<organism evidence="4 5">
    <name type="scientific">Colletotrichum higginsianum (strain IMI 349063)</name>
    <name type="common">Crucifer anthracnose fungus</name>
    <dbReference type="NCBI Taxonomy" id="759273"/>
    <lineage>
        <taxon>Eukaryota</taxon>
        <taxon>Fungi</taxon>
        <taxon>Dikarya</taxon>
        <taxon>Ascomycota</taxon>
        <taxon>Pezizomycotina</taxon>
        <taxon>Sordariomycetes</taxon>
        <taxon>Hypocreomycetidae</taxon>
        <taxon>Glomerellales</taxon>
        <taxon>Glomerellaceae</taxon>
        <taxon>Colletotrichum</taxon>
        <taxon>Colletotrichum destructivum species complex</taxon>
    </lineage>
</organism>
<dbReference type="PANTHER" id="PTHR33365:SF4">
    <property type="entry name" value="CYCLOCHLOROTINE BIOSYNTHESIS PROTEIN O"/>
    <property type="match status" value="1"/>
</dbReference>
<keyword evidence="3" id="KW-0472">Membrane</keyword>
<comment type="similarity">
    <text evidence="2">Belongs to the ustYa family.</text>
</comment>
<dbReference type="GeneID" id="28871259"/>
<accession>A0A1B7Y0G6</accession>
<protein>
    <submittedName>
        <fullName evidence="4">Tat pathway signal sequence</fullName>
    </submittedName>
</protein>
<feature type="transmembrane region" description="Helical" evidence="3">
    <location>
        <begin position="40"/>
        <end position="66"/>
    </location>
</feature>
<comment type="caution">
    <text evidence="4">The sequence shown here is derived from an EMBL/GenBank/DDBJ whole genome shotgun (WGS) entry which is preliminary data.</text>
</comment>
<evidence type="ECO:0000256" key="3">
    <source>
        <dbReference type="SAM" id="Phobius"/>
    </source>
</evidence>
<dbReference type="PANTHER" id="PTHR33365">
    <property type="entry name" value="YALI0B05434P"/>
    <property type="match status" value="1"/>
</dbReference>
<evidence type="ECO:0000313" key="4">
    <source>
        <dbReference type="EMBL" id="OBR05475.1"/>
    </source>
</evidence>
<dbReference type="InterPro" id="IPR021765">
    <property type="entry name" value="UstYa-like"/>
</dbReference>
<reference evidence="5" key="1">
    <citation type="journal article" date="2017" name="BMC Genomics">
        <title>Gapless genome assembly of Colletotrichum higginsianum reveals chromosome structure and association of transposable elements with secondary metabolite gene clusters.</title>
        <authorList>
            <person name="Dallery J.-F."/>
            <person name="Lapalu N."/>
            <person name="Zampounis A."/>
            <person name="Pigne S."/>
            <person name="Luyten I."/>
            <person name="Amselem J."/>
            <person name="Wittenberg A.H.J."/>
            <person name="Zhou S."/>
            <person name="de Queiroz M.V."/>
            <person name="Robin G.P."/>
            <person name="Auger A."/>
            <person name="Hainaut M."/>
            <person name="Henrissat B."/>
            <person name="Kim K.-T."/>
            <person name="Lee Y.-H."/>
            <person name="Lespinet O."/>
            <person name="Schwartz D.C."/>
            <person name="Thon M.R."/>
            <person name="O'Connell R.J."/>
        </authorList>
    </citation>
    <scope>NUCLEOTIDE SEQUENCE [LARGE SCALE GENOMIC DNA]</scope>
    <source>
        <strain evidence="5">IMI 349063</strain>
    </source>
</reference>
<dbReference type="KEGG" id="chig:CH63R_12178"/>
<comment type="pathway">
    <text evidence="1">Mycotoxin biosynthesis.</text>
</comment>
<sequence length="272" mass="30596">MMLSKGYSLLKVKSEMELDPEAEEPAIIPKSRMASFQFNLAGLACRSTCFVLFITGVVIIVSTLGWTPSDRYCAAQLSIWSPLLEAVEYEERDWENTYIIGDSGFTGPPTAELEAKWINVSQVPALVIPPERVSSLNRNFEQGFVPVSSSSPSSGYIAGIEVFHHLHCLNALRQYVWRDSYPEDMVPDLLKSMEGARKHAQHCIETLRQALMCTSDITPYLIYKTEDPSPGSEPAREDFQASHKCRKFPKLLEWVMDNGIPLSELTALREDM</sequence>
<evidence type="ECO:0000256" key="1">
    <source>
        <dbReference type="ARBA" id="ARBA00004685"/>
    </source>
</evidence>
<keyword evidence="3" id="KW-0812">Transmembrane</keyword>
<dbReference type="GO" id="GO:0043386">
    <property type="term" value="P:mycotoxin biosynthetic process"/>
    <property type="evidence" value="ECO:0007669"/>
    <property type="project" value="InterPro"/>
</dbReference>
<dbReference type="Proteomes" id="UP000092177">
    <property type="component" value="Chromosome 8"/>
</dbReference>
<dbReference type="Pfam" id="PF11807">
    <property type="entry name" value="UstYa"/>
    <property type="match status" value="1"/>
</dbReference>
<dbReference type="OrthoDB" id="4823993at2759"/>